<accession>A0A4C1U613</accession>
<protein>
    <submittedName>
        <fullName evidence="2">Uncharacterized protein</fullName>
    </submittedName>
</protein>
<sequence length="122" mass="13872">MEVQEAQARIIKSLEFPAEAPDANRVRVDVVSLNYGQIALWNIELRSIYPPKRTGANIKRVATSLVDNYGLLVARFTNSSSFPYIYLTEKLSKINLHVQATERQGRRRRGGRLGRKTTRLAD</sequence>
<evidence type="ECO:0000256" key="1">
    <source>
        <dbReference type="SAM" id="MobiDB-lite"/>
    </source>
</evidence>
<feature type="region of interest" description="Disordered" evidence="1">
    <location>
        <begin position="101"/>
        <end position="122"/>
    </location>
</feature>
<comment type="caution">
    <text evidence="2">The sequence shown here is derived from an EMBL/GenBank/DDBJ whole genome shotgun (WGS) entry which is preliminary data.</text>
</comment>
<keyword evidence="3" id="KW-1185">Reference proteome</keyword>
<gene>
    <name evidence="2" type="ORF">EVAR_16259_1</name>
</gene>
<dbReference type="Proteomes" id="UP000299102">
    <property type="component" value="Unassembled WGS sequence"/>
</dbReference>
<feature type="compositionally biased region" description="Basic residues" evidence="1">
    <location>
        <begin position="105"/>
        <end position="122"/>
    </location>
</feature>
<dbReference type="AlphaFoldDB" id="A0A4C1U613"/>
<name>A0A4C1U613_EUMVA</name>
<organism evidence="2 3">
    <name type="scientific">Eumeta variegata</name>
    <name type="common">Bagworm moth</name>
    <name type="synonym">Eumeta japonica</name>
    <dbReference type="NCBI Taxonomy" id="151549"/>
    <lineage>
        <taxon>Eukaryota</taxon>
        <taxon>Metazoa</taxon>
        <taxon>Ecdysozoa</taxon>
        <taxon>Arthropoda</taxon>
        <taxon>Hexapoda</taxon>
        <taxon>Insecta</taxon>
        <taxon>Pterygota</taxon>
        <taxon>Neoptera</taxon>
        <taxon>Endopterygota</taxon>
        <taxon>Lepidoptera</taxon>
        <taxon>Glossata</taxon>
        <taxon>Ditrysia</taxon>
        <taxon>Tineoidea</taxon>
        <taxon>Psychidae</taxon>
        <taxon>Oiketicinae</taxon>
        <taxon>Eumeta</taxon>
    </lineage>
</organism>
<evidence type="ECO:0000313" key="3">
    <source>
        <dbReference type="Proteomes" id="UP000299102"/>
    </source>
</evidence>
<reference evidence="2 3" key="1">
    <citation type="journal article" date="2019" name="Commun. Biol.">
        <title>The bagworm genome reveals a unique fibroin gene that provides high tensile strength.</title>
        <authorList>
            <person name="Kono N."/>
            <person name="Nakamura H."/>
            <person name="Ohtoshi R."/>
            <person name="Tomita M."/>
            <person name="Numata K."/>
            <person name="Arakawa K."/>
        </authorList>
    </citation>
    <scope>NUCLEOTIDE SEQUENCE [LARGE SCALE GENOMIC DNA]</scope>
</reference>
<dbReference type="EMBL" id="BGZK01000131">
    <property type="protein sequence ID" value="GBP21710.1"/>
    <property type="molecule type" value="Genomic_DNA"/>
</dbReference>
<evidence type="ECO:0000313" key="2">
    <source>
        <dbReference type="EMBL" id="GBP21710.1"/>
    </source>
</evidence>
<proteinExistence type="predicted"/>